<dbReference type="SUPFAM" id="SSF52266">
    <property type="entry name" value="SGNH hydrolase"/>
    <property type="match status" value="2"/>
</dbReference>
<dbReference type="EMBL" id="CP050831">
    <property type="protein sequence ID" value="QIU94664.1"/>
    <property type="molecule type" value="Genomic_DNA"/>
</dbReference>
<proteinExistence type="predicted"/>
<keyword evidence="5" id="KW-1185">Reference proteome</keyword>
<dbReference type="InterPro" id="IPR036514">
    <property type="entry name" value="SGNH_hydro_sf"/>
</dbReference>
<evidence type="ECO:0000259" key="3">
    <source>
        <dbReference type="Pfam" id="PF14607"/>
    </source>
</evidence>
<dbReference type="PANTHER" id="PTHR30383:SF5">
    <property type="entry name" value="SGNH HYDROLASE-TYPE ESTERASE DOMAIN-CONTAINING PROTEIN"/>
    <property type="match status" value="1"/>
</dbReference>
<dbReference type="Gene3D" id="3.40.50.1110">
    <property type="entry name" value="SGNH hydrolase"/>
    <property type="match status" value="2"/>
</dbReference>
<evidence type="ECO:0000259" key="2">
    <source>
        <dbReference type="Pfam" id="PF14606"/>
    </source>
</evidence>
<organism evidence="4 5">
    <name type="scientific">Bacteroides faecium</name>
    <dbReference type="NCBI Taxonomy" id="2715212"/>
    <lineage>
        <taxon>Bacteria</taxon>
        <taxon>Pseudomonadati</taxon>
        <taxon>Bacteroidota</taxon>
        <taxon>Bacteroidia</taxon>
        <taxon>Bacteroidales</taxon>
        <taxon>Bacteroidaceae</taxon>
        <taxon>Bacteroides</taxon>
    </lineage>
</organism>
<dbReference type="Gene3D" id="2.60.120.260">
    <property type="entry name" value="Galactose-binding domain-like"/>
    <property type="match status" value="1"/>
</dbReference>
<protein>
    <submittedName>
        <fullName evidence="4">Acetylhydrolase</fullName>
    </submittedName>
</protein>
<dbReference type="CDD" id="cd01844">
    <property type="entry name" value="SGNH_hydrolase_like_6"/>
    <property type="match status" value="1"/>
</dbReference>
<sequence>MKTTHLYTFSLILLFGCSLTLKAQYKWFNPQKEKFPVVRGQAWQGQQEEPSTAYTRLPQRAREKVRRDVWNLSLQSAGLSIAFRSNSPEIKVRYVVKGSLSMPHMPATGVSGIDLYATDNNGQERWCAGRYAMRDTITYDFSELSYASKARDGFEYQLFLPLYNNVSWLEIGVPESASFRFLPVSQEKPLVIYGTSIAQGACASRPGMAWGNILNRKSGHPVINLGFSGNGRLESELFDLLSEIDAKLFIIDCMPNLPGEKAKVVYDRTLAGVKKLRNVSKAPILLVEHDGYANDASSEEAEKSYRMANTELRKAYDALQQEQIADIYYLTKEEIDIPADGMVDGVHATDLGMQQYADSYLKKIREILHEKSEGPTSCIPCKQQRDSYDWYERHEEVLKLNRQNAPEIVMIGNSITHFWAGEPAARTQRGKEAWEKLFENKSVHNLGFGWDKTENVLWRIYHGELDGFKANTIFLLIGTNNLQFNTDEEIIQGILGVTEAVKTRQPQAKLCVMGILPRKNMEKRILQINKGLRKKLEKNCTYIDLTSLLTSKGGIINSALFIDGLHPNAEGYEKIAETLKKHI</sequence>
<dbReference type="InterPro" id="IPR013830">
    <property type="entry name" value="SGNH_hydro"/>
</dbReference>
<dbReference type="PANTHER" id="PTHR30383">
    <property type="entry name" value="THIOESTERASE 1/PROTEASE 1/LYSOPHOSPHOLIPASE L1"/>
    <property type="match status" value="1"/>
</dbReference>
<dbReference type="Proteomes" id="UP000501780">
    <property type="component" value="Chromosome"/>
</dbReference>
<keyword evidence="4" id="KW-0378">Hydrolase</keyword>
<name>A0A6H0KMH6_9BACE</name>
<feature type="domain" description="SGNH hydrolase-type esterase" evidence="1">
    <location>
        <begin position="411"/>
        <end position="573"/>
    </location>
</feature>
<evidence type="ECO:0000259" key="1">
    <source>
        <dbReference type="Pfam" id="PF13472"/>
    </source>
</evidence>
<dbReference type="GO" id="GO:0004622">
    <property type="term" value="F:phosphatidylcholine lysophospholipase activity"/>
    <property type="evidence" value="ECO:0007669"/>
    <property type="project" value="TreeGrafter"/>
</dbReference>
<dbReference type="KEGG" id="bfc:BacF7301_11165"/>
<gene>
    <name evidence="4" type="ORF">BacF7301_11165</name>
</gene>
<dbReference type="InterPro" id="IPR051532">
    <property type="entry name" value="Ester_Hydrolysis_Enzymes"/>
</dbReference>
<dbReference type="AlphaFoldDB" id="A0A6H0KMH6"/>
<evidence type="ECO:0000313" key="5">
    <source>
        <dbReference type="Proteomes" id="UP000501780"/>
    </source>
</evidence>
<accession>A0A6H0KMH6</accession>
<reference evidence="4 5" key="1">
    <citation type="submission" date="2020-03" db="EMBL/GenBank/DDBJ databases">
        <title>Genomic analysis of Bacteroides faecium CBA7301.</title>
        <authorList>
            <person name="Kim J."/>
            <person name="Roh S.W."/>
        </authorList>
    </citation>
    <scope>NUCLEOTIDE SEQUENCE [LARGE SCALE GENOMIC DNA]</scope>
    <source>
        <strain evidence="4 5">CBA7301</strain>
    </source>
</reference>
<feature type="domain" description="SGNH hydrolase-type esterase" evidence="2">
    <location>
        <begin position="187"/>
        <end position="365"/>
    </location>
</feature>
<dbReference type="RefSeq" id="WP_167962793.1">
    <property type="nucleotide sequence ID" value="NZ_CP050831.1"/>
</dbReference>
<dbReference type="Pfam" id="PF13472">
    <property type="entry name" value="Lipase_GDSL_2"/>
    <property type="match status" value="1"/>
</dbReference>
<dbReference type="Pfam" id="PF14607">
    <property type="entry name" value="GxDLY"/>
    <property type="match status" value="1"/>
</dbReference>
<dbReference type="Pfam" id="PF14606">
    <property type="entry name" value="Lipase_GDSL_3"/>
    <property type="match status" value="1"/>
</dbReference>
<dbReference type="PROSITE" id="PS51257">
    <property type="entry name" value="PROKAR_LIPOPROTEIN"/>
    <property type="match status" value="1"/>
</dbReference>
<dbReference type="InterPro" id="IPR032740">
    <property type="entry name" value="GxDLY"/>
</dbReference>
<evidence type="ECO:0000313" key="4">
    <source>
        <dbReference type="EMBL" id="QIU94664.1"/>
    </source>
</evidence>
<feature type="domain" description="SGNH hydrolase-type esterase N-terminal" evidence="3">
    <location>
        <begin position="25"/>
        <end position="179"/>
    </location>
</feature>